<dbReference type="SUPFAM" id="SSF140959">
    <property type="entry name" value="Indolic compounds 2,3-dioxygenase-like"/>
    <property type="match status" value="1"/>
</dbReference>
<accession>A0A1Y5S106</accession>
<evidence type="ECO:0000256" key="6">
    <source>
        <dbReference type="ARBA" id="ARBA00023004"/>
    </source>
</evidence>
<dbReference type="EC" id="1.13.11.11" evidence="9"/>
<dbReference type="GO" id="GO:0020037">
    <property type="term" value="F:heme binding"/>
    <property type="evidence" value="ECO:0007669"/>
    <property type="project" value="UniProtKB-UniRule"/>
</dbReference>
<dbReference type="GO" id="GO:0019442">
    <property type="term" value="P:L-tryptophan catabolic process to acetyl-CoA"/>
    <property type="evidence" value="ECO:0007669"/>
    <property type="project" value="TreeGrafter"/>
</dbReference>
<evidence type="ECO:0000256" key="2">
    <source>
        <dbReference type="ARBA" id="ARBA00022617"/>
    </source>
</evidence>
<feature type="binding site" evidence="9">
    <location>
        <begin position="50"/>
        <end position="54"/>
    </location>
    <ligand>
        <name>substrate</name>
    </ligand>
</feature>
<sequence>MTTGDRDERELPAGTHTDFTEAMSYGDYLGLGAILNAQRPCSDEHDELLFIIIHQATELWLKLVLHELYGARREIAGGGLGHAFKMLARVARIQNQLIQSWSVLSTLTPADYLRFRDSLGHSSGLQSFQYREIEFVLGNKRAAYLKPFAHDPAIHARLSRALAEPSLYDAAIELLARRGFAISDAHLARDRSAPYEPDASVAAAWAEVYRNTEKHWDLYELAEKLVDLEDSFQQWRFRHLKTVLRIIGNKRGTGGTAGVGYLEGALRFSFFPELWNVRTDL</sequence>
<keyword evidence="7 9" id="KW-0823">Tryptophan catabolism</keyword>
<dbReference type="PANTHER" id="PTHR10138:SF0">
    <property type="entry name" value="TRYPTOPHAN 2,3-DIOXYGENASE"/>
    <property type="match status" value="1"/>
</dbReference>
<feature type="binding site" description="axial binding residue" evidence="9">
    <location>
        <position position="239"/>
    </location>
    <ligand>
        <name>heme</name>
        <dbReference type="ChEBI" id="CHEBI:30413"/>
    </ligand>
    <ligandPart>
        <name>Fe</name>
        <dbReference type="ChEBI" id="CHEBI:18248"/>
    </ligandPart>
</feature>
<dbReference type="Pfam" id="PF03301">
    <property type="entry name" value="Trp_dioxygenase"/>
    <property type="match status" value="2"/>
</dbReference>
<dbReference type="EMBL" id="FWFR01000001">
    <property type="protein sequence ID" value="SLN30197.1"/>
    <property type="molecule type" value="Genomic_DNA"/>
</dbReference>
<keyword evidence="3 9" id="KW-0479">Metal-binding</keyword>
<dbReference type="Gene3D" id="1.20.58.480">
    <property type="match status" value="1"/>
</dbReference>
<evidence type="ECO:0000256" key="7">
    <source>
        <dbReference type="ARBA" id="ARBA00023079"/>
    </source>
</evidence>
<dbReference type="PANTHER" id="PTHR10138">
    <property type="entry name" value="TRYPTOPHAN 2,3-DIOXYGENASE"/>
    <property type="match status" value="1"/>
</dbReference>
<comment type="cofactor">
    <cofactor evidence="9">
        <name>heme</name>
        <dbReference type="ChEBI" id="CHEBI:30413"/>
    </cofactor>
    <text evidence="9">Binds 1 heme group per subunit.</text>
</comment>
<dbReference type="RefSeq" id="WP_085882311.1">
    <property type="nucleotide sequence ID" value="NZ_FWFR01000001.1"/>
</dbReference>
<dbReference type="GO" id="GO:0004833">
    <property type="term" value="F:L-tryptophan 2,3-dioxygenase activity"/>
    <property type="evidence" value="ECO:0007669"/>
    <property type="project" value="UniProtKB-UniRule"/>
</dbReference>
<comment type="catalytic activity">
    <reaction evidence="8 9">
        <text>L-tryptophan + O2 = N-formyl-L-kynurenine</text>
        <dbReference type="Rhea" id="RHEA:24536"/>
        <dbReference type="ChEBI" id="CHEBI:15379"/>
        <dbReference type="ChEBI" id="CHEBI:57912"/>
        <dbReference type="ChEBI" id="CHEBI:58629"/>
        <dbReference type="EC" id="1.13.11.11"/>
    </reaction>
</comment>
<dbReference type="HAMAP" id="MF_01972">
    <property type="entry name" value="T23O"/>
    <property type="match status" value="1"/>
</dbReference>
<keyword evidence="4 9" id="KW-0223">Dioxygenase</keyword>
<name>A0A1Y5S106_9PROT</name>
<evidence type="ECO:0000256" key="5">
    <source>
        <dbReference type="ARBA" id="ARBA00023002"/>
    </source>
</evidence>
<feature type="binding site" evidence="9">
    <location>
        <position position="253"/>
    </location>
    <ligand>
        <name>substrate</name>
    </ligand>
</feature>
<dbReference type="GO" id="GO:0019441">
    <property type="term" value="P:L-tryptophan catabolic process to kynurenine"/>
    <property type="evidence" value="ECO:0007669"/>
    <property type="project" value="UniProtKB-UniRule"/>
</dbReference>
<evidence type="ECO:0000313" key="10">
    <source>
        <dbReference type="EMBL" id="SLN30197.1"/>
    </source>
</evidence>
<dbReference type="InterPro" id="IPR004981">
    <property type="entry name" value="Trp_2_3_dOase"/>
</dbReference>
<dbReference type="OrthoDB" id="9776847at2"/>
<evidence type="ECO:0000256" key="1">
    <source>
        <dbReference type="ARBA" id="ARBA00011881"/>
    </source>
</evidence>
<proteinExistence type="inferred from homology"/>
<protein>
    <recommendedName>
        <fullName evidence="9">Tryptophan 2,3-dioxygenase</fullName>
        <shortName evidence="9">TDO</shortName>
        <ecNumber evidence="9">1.13.11.11</ecNumber>
    </recommendedName>
    <alternativeName>
        <fullName evidence="9">Tryptamin 2,3-dioxygenase</fullName>
    </alternativeName>
    <alternativeName>
        <fullName evidence="9">Tryptophan oxygenase</fullName>
        <shortName evidence="9">TO</shortName>
        <shortName evidence="9">TRPO</shortName>
    </alternativeName>
    <alternativeName>
        <fullName evidence="9">Tryptophan pyrrolase</fullName>
    </alternativeName>
    <alternativeName>
        <fullName evidence="9">Tryptophanase</fullName>
    </alternativeName>
</protein>
<evidence type="ECO:0000313" key="11">
    <source>
        <dbReference type="Proteomes" id="UP000193200"/>
    </source>
</evidence>
<keyword evidence="11" id="KW-1185">Reference proteome</keyword>
<gene>
    <name evidence="9 10" type="primary">kynA</name>
    <name evidence="10" type="ORF">OCH7691_01044</name>
</gene>
<evidence type="ECO:0000256" key="4">
    <source>
        <dbReference type="ARBA" id="ARBA00022964"/>
    </source>
</evidence>
<dbReference type="AlphaFoldDB" id="A0A1Y5S106"/>
<evidence type="ECO:0000256" key="8">
    <source>
        <dbReference type="ARBA" id="ARBA00050412"/>
    </source>
</evidence>
<evidence type="ECO:0000256" key="3">
    <source>
        <dbReference type="ARBA" id="ARBA00022723"/>
    </source>
</evidence>
<reference evidence="10 11" key="1">
    <citation type="submission" date="2017-03" db="EMBL/GenBank/DDBJ databases">
        <authorList>
            <person name="Afonso C.L."/>
            <person name="Miller P.J."/>
            <person name="Scott M.A."/>
            <person name="Spackman E."/>
            <person name="Goraichik I."/>
            <person name="Dimitrov K.M."/>
            <person name="Suarez D.L."/>
            <person name="Swayne D.E."/>
        </authorList>
    </citation>
    <scope>NUCLEOTIDE SEQUENCE [LARGE SCALE GENOMIC DNA]</scope>
    <source>
        <strain evidence="10 11">CECT 7691</strain>
    </source>
</reference>
<dbReference type="InterPro" id="IPR037217">
    <property type="entry name" value="Trp/Indoleamine_2_3_dOase-like"/>
</dbReference>
<feature type="binding site" evidence="9">
    <location>
        <position position="116"/>
    </location>
    <ligand>
        <name>substrate</name>
    </ligand>
</feature>
<comment type="similarity">
    <text evidence="9">Belongs to the tryptophan 2,3-dioxygenase family.</text>
</comment>
<evidence type="ECO:0000256" key="9">
    <source>
        <dbReference type="HAMAP-Rule" id="MF_01972"/>
    </source>
</evidence>
<comment type="pathway">
    <text evidence="9">Amino-acid degradation; L-tryptophan degradation via kynurenine pathway; L-kynurenine from L-tryptophan: step 1/2.</text>
</comment>
<dbReference type="FunFam" id="1.20.58.480:FF:000001">
    <property type="entry name" value="Tryptophan 2,3-dioxygenase"/>
    <property type="match status" value="1"/>
</dbReference>
<dbReference type="GO" id="GO:0046872">
    <property type="term" value="F:metal ion binding"/>
    <property type="evidence" value="ECO:0007669"/>
    <property type="project" value="UniProtKB-KW"/>
</dbReference>
<dbReference type="NCBIfam" id="TIGR03036">
    <property type="entry name" value="trp_2_3_diox"/>
    <property type="match status" value="1"/>
</dbReference>
<feature type="binding site" evidence="9">
    <location>
        <position position="112"/>
    </location>
    <ligand>
        <name>substrate</name>
    </ligand>
</feature>
<comment type="function">
    <text evidence="9">Heme-dependent dioxygenase that catalyzes the oxidative cleavage of the L-tryptophan (L-Trp) pyrrole ring and converts L-tryptophan to N-formyl-L-kynurenine. Catalyzes the oxidative cleavage of the indole moiety.</text>
</comment>
<dbReference type="UniPathway" id="UPA00333">
    <property type="reaction ID" value="UER00453"/>
</dbReference>
<dbReference type="InParanoid" id="A0A1Y5S106"/>
<organism evidence="10 11">
    <name type="scientific">Oceanibacterium hippocampi</name>
    <dbReference type="NCBI Taxonomy" id="745714"/>
    <lineage>
        <taxon>Bacteria</taxon>
        <taxon>Pseudomonadati</taxon>
        <taxon>Pseudomonadota</taxon>
        <taxon>Alphaproteobacteria</taxon>
        <taxon>Sneathiellales</taxon>
        <taxon>Sneathiellaceae</taxon>
        <taxon>Oceanibacterium</taxon>
    </lineage>
</organism>
<comment type="subunit">
    <text evidence="1 9">Homotetramer.</text>
</comment>
<dbReference type="Proteomes" id="UP000193200">
    <property type="component" value="Unassembled WGS sequence"/>
</dbReference>
<keyword evidence="5 9" id="KW-0560">Oxidoreductase</keyword>
<keyword evidence="6 9" id="KW-0408">Iron</keyword>
<dbReference type="InterPro" id="IPR017485">
    <property type="entry name" value="Trp_2-3-dOase_bac"/>
</dbReference>
<keyword evidence="2 9" id="KW-0349">Heme</keyword>